<dbReference type="EMBL" id="JAQQWK010000001">
    <property type="protein sequence ID" value="KAK8056185.1"/>
    <property type="molecule type" value="Genomic_DNA"/>
</dbReference>
<gene>
    <name evidence="7" type="ORF">PG993_001412</name>
</gene>
<accession>A0ABR1UBB8</accession>
<evidence type="ECO:0000256" key="2">
    <source>
        <dbReference type="ARBA" id="ARBA00022630"/>
    </source>
</evidence>
<evidence type="ECO:0000313" key="7">
    <source>
        <dbReference type="EMBL" id="KAK8056185.1"/>
    </source>
</evidence>
<evidence type="ECO:0000256" key="4">
    <source>
        <dbReference type="ARBA" id="ARBA00022857"/>
    </source>
</evidence>
<feature type="domain" description="DUF6314" evidence="6">
    <location>
        <begin position="588"/>
        <end position="758"/>
    </location>
</feature>
<dbReference type="InterPro" id="IPR036188">
    <property type="entry name" value="FAD/NAD-bd_sf"/>
</dbReference>
<dbReference type="SUPFAM" id="SSF51905">
    <property type="entry name" value="FAD/NAD(P)-binding domain"/>
    <property type="match status" value="1"/>
</dbReference>
<evidence type="ECO:0000256" key="3">
    <source>
        <dbReference type="ARBA" id="ARBA00022827"/>
    </source>
</evidence>
<keyword evidence="2" id="KW-0285">Flavoprotein</keyword>
<keyword evidence="4" id="KW-0521">NADP</keyword>
<reference evidence="7 8" key="1">
    <citation type="submission" date="2023-01" db="EMBL/GenBank/DDBJ databases">
        <title>Analysis of 21 Apiospora genomes using comparative genomics revels a genus with tremendous synthesis potential of carbohydrate active enzymes and secondary metabolites.</title>
        <authorList>
            <person name="Sorensen T."/>
        </authorList>
    </citation>
    <scope>NUCLEOTIDE SEQUENCE [LARGE SCALE GENOMIC DNA]</scope>
    <source>
        <strain evidence="7 8">CBS 33761</strain>
    </source>
</reference>
<dbReference type="InterPro" id="IPR000960">
    <property type="entry name" value="Flavin_mOase"/>
</dbReference>
<dbReference type="PANTHER" id="PTHR23023">
    <property type="entry name" value="DIMETHYLANILINE MONOOXYGENASE"/>
    <property type="match status" value="1"/>
</dbReference>
<keyword evidence="5" id="KW-0560">Oxidoreductase</keyword>
<dbReference type="InterPro" id="IPR020946">
    <property type="entry name" value="Flavin_mOase-like"/>
</dbReference>
<dbReference type="Pfam" id="PF00743">
    <property type="entry name" value="FMO-like"/>
    <property type="match status" value="1"/>
</dbReference>
<keyword evidence="8" id="KW-1185">Reference proteome</keyword>
<organism evidence="7 8">
    <name type="scientific">Apiospora rasikravindrae</name>
    <dbReference type="NCBI Taxonomy" id="990691"/>
    <lineage>
        <taxon>Eukaryota</taxon>
        <taxon>Fungi</taxon>
        <taxon>Dikarya</taxon>
        <taxon>Ascomycota</taxon>
        <taxon>Pezizomycotina</taxon>
        <taxon>Sordariomycetes</taxon>
        <taxon>Xylariomycetidae</taxon>
        <taxon>Amphisphaeriales</taxon>
        <taxon>Apiosporaceae</taxon>
        <taxon>Apiospora</taxon>
    </lineage>
</organism>
<name>A0ABR1UBB8_9PEZI</name>
<protein>
    <recommendedName>
        <fullName evidence="6">DUF6314 domain-containing protein</fullName>
    </recommendedName>
</protein>
<dbReference type="PRINTS" id="PR00370">
    <property type="entry name" value="FMOXYGENASE"/>
</dbReference>
<evidence type="ECO:0000259" key="6">
    <source>
        <dbReference type="Pfam" id="PF19834"/>
    </source>
</evidence>
<dbReference type="Gene3D" id="3.50.50.60">
    <property type="entry name" value="FAD/NAD(P)-binding domain"/>
    <property type="match status" value="1"/>
</dbReference>
<evidence type="ECO:0000313" key="8">
    <source>
        <dbReference type="Proteomes" id="UP001444661"/>
    </source>
</evidence>
<sequence length="758" mass="84046">MAQALLLASTGLWDIEMEHHGQRSFLPMGQFRTPVGQWQIGEDVSAKATSNEANCFNLELTQTSGAGPSGLVAAKTLLHDVAPATFKVTIYDAQPRIGGLWPLTKDDAAGLVHPLMVANQSKHTVQFSDLAWDDSVPQMPKAWQVGQYLKRYAEKYGGADVRLGHKVVRTELQQNGAWKVETESEEGPQSHTFDHLLVTTGFFGKPIWPDYLPKEAEVPIIHSSKYRDLKSLLAKGNQKGHKILVVGGQMSGIEIAGTIATHLSSAVHGPGERPIDNPGKYSIQHVAQRPSWVFPLFTSAKPLTNGSGHISVDSAKTFNSIFQSVLGTDQGEFSPDVKISDDLIEHQPFLAMSSHYADFVRSGLISVSQGRVSSLLGNTAVLSPSNEKIENIAAIVLATGFDPCPSLDFLPSEVLETISYAPSHPSLPAALAFHGTHHPSLSTLGFVGFYRSPYWGVMEMQARFIARLWTTPEPSQAWKEALECDNSIQNVMNLRPDPRLAQFPMGDYAFLMQEFAKALEMKISTPKETPPLANGKSMDILTPARYVSEGATQSQLAEVEKNLACTHETALGGLTKARFVAQAVFRSLLGEWKLERDLVSKLPSHPSGRFVGTAKFLLRQGTADGRNVADHDDMGMEYLYIEDGDFMASNGMKFRATRRYIWRYDETRDVLSVWFAKTDDNMRADYLFHDIEFIVPDADDEVAQTKGWQAKASHLCIEDLYNVKYEFKFQAVNLKEWRIGYSVNGPKKDYTISGVYRR</sequence>
<evidence type="ECO:0000256" key="1">
    <source>
        <dbReference type="ARBA" id="ARBA00009183"/>
    </source>
</evidence>
<comment type="similarity">
    <text evidence="1">Belongs to the FMO family.</text>
</comment>
<evidence type="ECO:0000256" key="5">
    <source>
        <dbReference type="ARBA" id="ARBA00023002"/>
    </source>
</evidence>
<proteinExistence type="inferred from homology"/>
<comment type="caution">
    <text evidence="7">The sequence shown here is derived from an EMBL/GenBank/DDBJ whole genome shotgun (WGS) entry which is preliminary data.</text>
</comment>
<dbReference type="Proteomes" id="UP001444661">
    <property type="component" value="Unassembled WGS sequence"/>
</dbReference>
<dbReference type="InterPro" id="IPR045632">
    <property type="entry name" value="DUF6314"/>
</dbReference>
<dbReference type="Pfam" id="PF19834">
    <property type="entry name" value="DUF6314"/>
    <property type="match status" value="1"/>
</dbReference>
<keyword evidence="3" id="KW-0274">FAD</keyword>
<dbReference type="InterPro" id="IPR050346">
    <property type="entry name" value="FMO-like"/>
</dbReference>